<evidence type="ECO:0000256" key="2">
    <source>
        <dbReference type="ARBA" id="ARBA00023200"/>
    </source>
</evidence>
<evidence type="ECO:0000313" key="5">
    <source>
        <dbReference type="EMBL" id="ACT37180.1"/>
    </source>
</evidence>
<reference evidence="5" key="1">
    <citation type="submission" date="2008-12" db="EMBL/GenBank/DDBJ databases">
        <authorList>
            <person name="Chen Y.-M."/>
            <person name="Chen T.-L."/>
            <person name="Lee C.-M."/>
            <person name="Lee Y.-M."/>
            <person name="Chen C.-Y."/>
            <person name="Lin H.-J."/>
        </authorList>
    </citation>
    <scope>NUCLEOTIDE SEQUENCE</scope>
    <source>
        <strain evidence="5">D301</strain>
    </source>
</reference>
<keyword evidence="3" id="KW-0812">Transmembrane</keyword>
<sequence length="81" mass="9013">LNHGLKFPSRKSYVFYFYLLPITGPGVGGATKITTSEQLQPRRKLVPIPKVPRAKSGTWAQPHYPCTLLSNEGWDGEDGSR</sequence>
<keyword evidence="2" id="KW-1035">Host cytoplasm</keyword>
<reference evidence="5" key="2">
    <citation type="journal article" date="2009" name="J. Med. Virol.">
        <title>Molecular epidemiology of HCV genotypes among injection drug users in Taiwan: Full-length sequences of two new subtype 6w strains and a recombinant form_2b6w.</title>
        <authorList>
            <person name="Lee Y.M."/>
            <person name="Lin H.J."/>
            <person name="Chen Y.J."/>
            <person name="Lee C.M."/>
            <person name="Wang S.F."/>
            <person name="Chang K.Y."/>
            <person name="Chen T.L."/>
            <person name="Liu H.F."/>
            <person name="Chen Y.M."/>
        </authorList>
    </citation>
    <scope>NUCLEOTIDE SEQUENCE</scope>
    <source>
        <strain evidence="5">D301</strain>
    </source>
</reference>
<feature type="transmembrane region" description="Helical" evidence="3">
    <location>
        <begin position="15"/>
        <end position="34"/>
    </location>
</feature>
<evidence type="ECO:0000256" key="1">
    <source>
        <dbReference type="ARBA" id="ARBA00004192"/>
    </source>
</evidence>
<proteinExistence type="predicted"/>
<dbReference type="GO" id="GO:0005198">
    <property type="term" value="F:structural molecule activity"/>
    <property type="evidence" value="ECO:0007669"/>
    <property type="project" value="InterPro"/>
</dbReference>
<dbReference type="Pfam" id="PF01543">
    <property type="entry name" value="HCV_capsid"/>
    <property type="match status" value="1"/>
</dbReference>
<protein>
    <submittedName>
        <fullName evidence="5">Polyprotein</fullName>
    </submittedName>
</protein>
<feature type="domain" description="Hepatitis C virus Core protein N-terminal" evidence="4">
    <location>
        <begin position="5"/>
        <end position="80"/>
    </location>
</feature>
<comment type="subcellular location">
    <subcellularLocation>
        <location evidence="1">Host cytoplasm</location>
    </subcellularLocation>
</comment>
<accession>D1G2F7</accession>
<dbReference type="InterPro" id="IPR002522">
    <property type="entry name" value="HCV_core_N"/>
</dbReference>
<keyword evidence="3" id="KW-1133">Transmembrane helix</keyword>
<evidence type="ECO:0000256" key="3">
    <source>
        <dbReference type="SAM" id="Phobius"/>
    </source>
</evidence>
<feature type="non-terminal residue" evidence="5">
    <location>
        <position position="81"/>
    </location>
</feature>
<dbReference type="GO" id="GO:0030430">
    <property type="term" value="C:host cell cytoplasm"/>
    <property type="evidence" value="ECO:0007669"/>
    <property type="project" value="UniProtKB-SubCell"/>
</dbReference>
<evidence type="ECO:0000259" key="4">
    <source>
        <dbReference type="Pfam" id="PF01543"/>
    </source>
</evidence>
<organism evidence="5">
    <name type="scientific">Hepacivirus hominis</name>
    <dbReference type="NCBI Taxonomy" id="3052230"/>
    <lineage>
        <taxon>Viruses</taxon>
        <taxon>Riboviria</taxon>
        <taxon>Orthornavirae</taxon>
        <taxon>Kitrinoviricota</taxon>
        <taxon>Flasuviricetes</taxon>
        <taxon>Amarillovirales</taxon>
        <taxon>Flaviviridae</taxon>
        <taxon>Hepacivirus</taxon>
    </lineage>
</organism>
<dbReference type="EMBL" id="FJ515124">
    <property type="protein sequence ID" value="ACT37180.1"/>
    <property type="molecule type" value="Genomic_RNA"/>
</dbReference>
<dbReference type="GO" id="GO:0019028">
    <property type="term" value="C:viral capsid"/>
    <property type="evidence" value="ECO:0007669"/>
    <property type="project" value="InterPro"/>
</dbReference>
<feature type="non-terminal residue" evidence="5">
    <location>
        <position position="1"/>
    </location>
</feature>
<keyword evidence="3" id="KW-0472">Membrane</keyword>
<name>D1G2F7_9HEPC</name>